<feature type="compositionally biased region" description="Basic and acidic residues" evidence="1">
    <location>
        <begin position="90"/>
        <end position="123"/>
    </location>
</feature>
<accession>A0A9P4S9W2</accession>
<dbReference type="AlphaFoldDB" id="A0A9P4S9W2"/>
<evidence type="ECO:0000256" key="1">
    <source>
        <dbReference type="SAM" id="MobiDB-lite"/>
    </source>
</evidence>
<feature type="compositionally biased region" description="Basic residues" evidence="1">
    <location>
        <begin position="49"/>
        <end position="62"/>
    </location>
</feature>
<keyword evidence="3" id="KW-1185">Reference proteome</keyword>
<feature type="region of interest" description="Disordered" evidence="1">
    <location>
        <begin position="200"/>
        <end position="219"/>
    </location>
</feature>
<feature type="compositionally biased region" description="Low complexity" evidence="1">
    <location>
        <begin position="206"/>
        <end position="219"/>
    </location>
</feature>
<name>A0A9P4S9W2_9PEZI</name>
<gene>
    <name evidence="2" type="ORF">M501DRAFT_992721</name>
</gene>
<feature type="region of interest" description="Disordered" evidence="1">
    <location>
        <begin position="1"/>
        <end position="32"/>
    </location>
</feature>
<organism evidence="2 3">
    <name type="scientific">Patellaria atrata CBS 101060</name>
    <dbReference type="NCBI Taxonomy" id="1346257"/>
    <lineage>
        <taxon>Eukaryota</taxon>
        <taxon>Fungi</taxon>
        <taxon>Dikarya</taxon>
        <taxon>Ascomycota</taxon>
        <taxon>Pezizomycotina</taxon>
        <taxon>Dothideomycetes</taxon>
        <taxon>Dothideomycetes incertae sedis</taxon>
        <taxon>Patellariales</taxon>
        <taxon>Patellariaceae</taxon>
        <taxon>Patellaria</taxon>
    </lineage>
</organism>
<evidence type="ECO:0000313" key="3">
    <source>
        <dbReference type="Proteomes" id="UP000799429"/>
    </source>
</evidence>
<evidence type="ECO:0008006" key="4">
    <source>
        <dbReference type="Google" id="ProtNLM"/>
    </source>
</evidence>
<dbReference type="OrthoDB" id="5427780at2759"/>
<protein>
    <recommendedName>
        <fullName evidence="4">Myb-like domain-containing protein</fullName>
    </recommendedName>
</protein>
<dbReference type="Proteomes" id="UP000799429">
    <property type="component" value="Unassembled WGS sequence"/>
</dbReference>
<feature type="region of interest" description="Disordered" evidence="1">
    <location>
        <begin position="148"/>
        <end position="189"/>
    </location>
</feature>
<feature type="region of interest" description="Disordered" evidence="1">
    <location>
        <begin position="49"/>
        <end position="135"/>
    </location>
</feature>
<reference evidence="2" key="1">
    <citation type="journal article" date="2020" name="Stud. Mycol.">
        <title>101 Dothideomycetes genomes: a test case for predicting lifestyles and emergence of pathogens.</title>
        <authorList>
            <person name="Haridas S."/>
            <person name="Albert R."/>
            <person name="Binder M."/>
            <person name="Bloem J."/>
            <person name="Labutti K."/>
            <person name="Salamov A."/>
            <person name="Andreopoulos B."/>
            <person name="Baker S."/>
            <person name="Barry K."/>
            <person name="Bills G."/>
            <person name="Bluhm B."/>
            <person name="Cannon C."/>
            <person name="Castanera R."/>
            <person name="Culley D."/>
            <person name="Daum C."/>
            <person name="Ezra D."/>
            <person name="Gonzalez J."/>
            <person name="Henrissat B."/>
            <person name="Kuo A."/>
            <person name="Liang C."/>
            <person name="Lipzen A."/>
            <person name="Lutzoni F."/>
            <person name="Magnuson J."/>
            <person name="Mondo S."/>
            <person name="Nolan M."/>
            <person name="Ohm R."/>
            <person name="Pangilinan J."/>
            <person name="Park H.-J."/>
            <person name="Ramirez L."/>
            <person name="Alfaro M."/>
            <person name="Sun H."/>
            <person name="Tritt A."/>
            <person name="Yoshinaga Y."/>
            <person name="Zwiers L.-H."/>
            <person name="Turgeon B."/>
            <person name="Goodwin S."/>
            <person name="Spatafora J."/>
            <person name="Crous P."/>
            <person name="Grigoriev I."/>
        </authorList>
    </citation>
    <scope>NUCLEOTIDE SEQUENCE</scope>
    <source>
        <strain evidence="2">CBS 101060</strain>
    </source>
</reference>
<sequence length="284" mass="31251">MYYIQERGKVPLPLTESNTPRGRAPSTESNQISLTSLLLGRGIQDAVKKPKGRKYLVVRHRNPGGLKAPSPAADAPAQPAEAPAAEPAPVEEKKSDEPPKEEDKKSDPHSFTEEEDTQLRELKASNTSWKEISKTLDKPIGVLKKRFHELEAKNETQSKDPEPDPKAEAAKAKAEAKKARAEEKKAKESIAKWADEAKAATVMPEAKASSKAGSSKAGSATMAPTVVTLEADEYFSFDELVLITELMRKDYSGLWQRVSSMFYNKTGRRIHPLDIKEKITGSSE</sequence>
<feature type="compositionally biased region" description="Polar residues" evidence="1">
    <location>
        <begin position="15"/>
        <end position="32"/>
    </location>
</feature>
<feature type="compositionally biased region" description="Low complexity" evidence="1">
    <location>
        <begin position="68"/>
        <end position="88"/>
    </location>
</feature>
<dbReference type="EMBL" id="MU006096">
    <property type="protein sequence ID" value="KAF2838771.1"/>
    <property type="molecule type" value="Genomic_DNA"/>
</dbReference>
<comment type="caution">
    <text evidence="2">The sequence shown here is derived from an EMBL/GenBank/DDBJ whole genome shotgun (WGS) entry which is preliminary data.</text>
</comment>
<proteinExistence type="predicted"/>
<evidence type="ECO:0000313" key="2">
    <source>
        <dbReference type="EMBL" id="KAF2838771.1"/>
    </source>
</evidence>